<keyword evidence="9" id="KW-1185">Reference proteome</keyword>
<keyword evidence="5" id="KW-0560">Oxidoreductase</keyword>
<dbReference type="Pfam" id="PF00107">
    <property type="entry name" value="ADH_zinc_N"/>
    <property type="match status" value="1"/>
</dbReference>
<dbReference type="SUPFAM" id="SSF50129">
    <property type="entry name" value="GroES-like"/>
    <property type="match status" value="1"/>
</dbReference>
<evidence type="ECO:0000256" key="1">
    <source>
        <dbReference type="ARBA" id="ARBA00001947"/>
    </source>
</evidence>
<evidence type="ECO:0000259" key="7">
    <source>
        <dbReference type="SMART" id="SM00829"/>
    </source>
</evidence>
<evidence type="ECO:0000256" key="6">
    <source>
        <dbReference type="RuleBase" id="RU361277"/>
    </source>
</evidence>
<dbReference type="InterPro" id="IPR011032">
    <property type="entry name" value="GroES-like_sf"/>
</dbReference>
<dbReference type="InterPro" id="IPR036291">
    <property type="entry name" value="NAD(P)-bd_dom_sf"/>
</dbReference>
<dbReference type="CDD" id="cd05285">
    <property type="entry name" value="sorbitol_DH"/>
    <property type="match status" value="1"/>
</dbReference>
<dbReference type="GO" id="GO:0008270">
    <property type="term" value="F:zinc ion binding"/>
    <property type="evidence" value="ECO:0007669"/>
    <property type="project" value="InterPro"/>
</dbReference>
<comment type="caution">
    <text evidence="8">The sequence shown here is derived from an EMBL/GenBank/DDBJ whole genome shotgun (WGS) entry which is preliminary data.</text>
</comment>
<evidence type="ECO:0000256" key="4">
    <source>
        <dbReference type="ARBA" id="ARBA00022833"/>
    </source>
</evidence>
<protein>
    <submittedName>
        <fullName evidence="8">NAD(P)-dependent alcohol dehydrogenase</fullName>
    </submittedName>
</protein>
<comment type="similarity">
    <text evidence="2 6">Belongs to the zinc-containing alcohol dehydrogenase family.</text>
</comment>
<evidence type="ECO:0000313" key="9">
    <source>
        <dbReference type="Proteomes" id="UP000659630"/>
    </source>
</evidence>
<dbReference type="Proteomes" id="UP000659630">
    <property type="component" value="Unassembled WGS sequence"/>
</dbReference>
<dbReference type="Gene3D" id="3.90.180.10">
    <property type="entry name" value="Medium-chain alcohol dehydrogenases, catalytic domain"/>
    <property type="match status" value="1"/>
</dbReference>
<dbReference type="InterPro" id="IPR013154">
    <property type="entry name" value="ADH-like_N"/>
</dbReference>
<keyword evidence="4 6" id="KW-0862">Zinc</keyword>
<comment type="cofactor">
    <cofactor evidence="1 6">
        <name>Zn(2+)</name>
        <dbReference type="ChEBI" id="CHEBI:29105"/>
    </cofactor>
</comment>
<dbReference type="EMBL" id="JACONZ010000003">
    <property type="protein sequence ID" value="MBC5581798.1"/>
    <property type="molecule type" value="Genomic_DNA"/>
</dbReference>
<dbReference type="AlphaFoldDB" id="A0A923L1L9"/>
<dbReference type="PROSITE" id="PS00059">
    <property type="entry name" value="ADH_ZINC"/>
    <property type="match status" value="1"/>
</dbReference>
<dbReference type="SUPFAM" id="SSF51735">
    <property type="entry name" value="NAD(P)-binding Rossmann-fold domains"/>
    <property type="match status" value="1"/>
</dbReference>
<dbReference type="SMART" id="SM00829">
    <property type="entry name" value="PKS_ER"/>
    <property type="match status" value="1"/>
</dbReference>
<dbReference type="InterPro" id="IPR045306">
    <property type="entry name" value="SDH-like"/>
</dbReference>
<dbReference type="InterPro" id="IPR020843">
    <property type="entry name" value="ER"/>
</dbReference>
<feature type="domain" description="Enoyl reductase (ER)" evidence="7">
    <location>
        <begin position="10"/>
        <end position="344"/>
    </location>
</feature>
<accession>A0A923L1L9</accession>
<dbReference type="PANTHER" id="PTHR43161:SF9">
    <property type="entry name" value="SORBITOL DEHYDROGENASE"/>
    <property type="match status" value="1"/>
</dbReference>
<organism evidence="8 9">
    <name type="scientific">Anaerofilum hominis</name>
    <dbReference type="NCBI Taxonomy" id="2763016"/>
    <lineage>
        <taxon>Bacteria</taxon>
        <taxon>Bacillati</taxon>
        <taxon>Bacillota</taxon>
        <taxon>Clostridia</taxon>
        <taxon>Eubacteriales</taxon>
        <taxon>Oscillospiraceae</taxon>
        <taxon>Anaerofilum</taxon>
    </lineage>
</organism>
<sequence length="346" mass="36644">MKNQTAYLTGAQKIELRDSEMPRMAPDEVLVEVKHVGICGSDVMFYEDPSVGGRLDTPLPVVLGHESAGVVVEVGAQVTGLAPGDRVALEPGVPCGKCRWCLSGKYNLCPQVNFMACAPWERAALSRYITHPAAFSFKLPDNVSTLEGALVEPLAVGLHAASRAGAGLGQTAVILGSGCIGLMTLLACRSMGVSRVVMADLFDNRLETAASLGADLTVNSGKEDLTQRVLEFTGGLGADLVFETAGSPVTTALTPGLVMRGGRIVLVGNIHEKVSFDFFALNSKEVDVLSVFRYRNLYPVAIQAIAAGSIPVAKVATNFFPFEEAAKAFDVAKNQKQTALKVVVEF</sequence>
<keyword evidence="3 6" id="KW-0479">Metal-binding</keyword>
<dbReference type="RefSeq" id="WP_186888160.1">
    <property type="nucleotide sequence ID" value="NZ_JACONZ010000003.1"/>
</dbReference>
<reference evidence="8" key="1">
    <citation type="submission" date="2020-08" db="EMBL/GenBank/DDBJ databases">
        <title>Genome public.</title>
        <authorList>
            <person name="Liu C."/>
            <person name="Sun Q."/>
        </authorList>
    </citation>
    <scope>NUCLEOTIDE SEQUENCE</scope>
    <source>
        <strain evidence="8">BX8</strain>
    </source>
</reference>
<evidence type="ECO:0000256" key="5">
    <source>
        <dbReference type="ARBA" id="ARBA00023002"/>
    </source>
</evidence>
<evidence type="ECO:0000256" key="3">
    <source>
        <dbReference type="ARBA" id="ARBA00022723"/>
    </source>
</evidence>
<dbReference type="InterPro" id="IPR013149">
    <property type="entry name" value="ADH-like_C"/>
</dbReference>
<dbReference type="Gene3D" id="3.40.50.720">
    <property type="entry name" value="NAD(P)-binding Rossmann-like Domain"/>
    <property type="match status" value="1"/>
</dbReference>
<dbReference type="GO" id="GO:0016616">
    <property type="term" value="F:oxidoreductase activity, acting on the CH-OH group of donors, NAD or NADP as acceptor"/>
    <property type="evidence" value="ECO:0007669"/>
    <property type="project" value="InterPro"/>
</dbReference>
<name>A0A923L1L9_9FIRM</name>
<proteinExistence type="inferred from homology"/>
<dbReference type="Pfam" id="PF08240">
    <property type="entry name" value="ADH_N"/>
    <property type="match status" value="1"/>
</dbReference>
<evidence type="ECO:0000313" key="8">
    <source>
        <dbReference type="EMBL" id="MBC5581798.1"/>
    </source>
</evidence>
<evidence type="ECO:0000256" key="2">
    <source>
        <dbReference type="ARBA" id="ARBA00008072"/>
    </source>
</evidence>
<dbReference type="PANTHER" id="PTHR43161">
    <property type="entry name" value="SORBITOL DEHYDROGENASE"/>
    <property type="match status" value="1"/>
</dbReference>
<gene>
    <name evidence="8" type="ORF">H8S23_09790</name>
</gene>
<dbReference type="InterPro" id="IPR002328">
    <property type="entry name" value="ADH_Zn_CS"/>
</dbReference>